<sequence>MAFPLFALVWGYNITRRDVTQKSLNRLWQLALLAQPGFWLTFRHTGVAWWQVNILFTFAVTGQAVRFMQTSTPGTALFSLLTLAVYHPVSGASYGLRGL</sequence>
<accession>A0A5T4LQT4</accession>
<protein>
    <submittedName>
        <fullName evidence="1">Uncharacterized protein</fullName>
    </submittedName>
</protein>
<reference evidence="1" key="1">
    <citation type="submission" date="2018-07" db="EMBL/GenBank/DDBJ databases">
        <authorList>
            <consortium name="PulseNet: The National Subtyping Network for Foodborne Disease Surveillance"/>
            <person name="Tarr C.L."/>
            <person name="Trees E."/>
            <person name="Katz L.S."/>
            <person name="Carleton-Romer H.A."/>
            <person name="Stroika S."/>
            <person name="Kucerova Z."/>
            <person name="Roache K.F."/>
            <person name="Sabol A.L."/>
            <person name="Besser J."/>
            <person name="Gerner-Smidt P."/>
        </authorList>
    </citation>
    <scope>NUCLEOTIDE SEQUENCE</scope>
    <source>
        <strain evidence="1">PNUSAS031704</strain>
    </source>
</reference>
<dbReference type="Pfam" id="PF05857">
    <property type="entry name" value="TraX"/>
    <property type="match status" value="1"/>
</dbReference>
<proteinExistence type="predicted"/>
<dbReference type="InterPro" id="IPR008875">
    <property type="entry name" value="TraX"/>
</dbReference>
<comment type="caution">
    <text evidence="1">The sequence shown here is derived from an EMBL/GenBank/DDBJ whole genome shotgun (WGS) entry which is preliminary data.</text>
</comment>
<organism evidence="1">
    <name type="scientific">Salmonella enterica</name>
    <name type="common">Salmonella choleraesuis</name>
    <dbReference type="NCBI Taxonomy" id="28901"/>
    <lineage>
        <taxon>Bacteria</taxon>
        <taxon>Pseudomonadati</taxon>
        <taxon>Pseudomonadota</taxon>
        <taxon>Gammaproteobacteria</taxon>
        <taxon>Enterobacterales</taxon>
        <taxon>Enterobacteriaceae</taxon>
        <taxon>Salmonella</taxon>
    </lineage>
</organism>
<name>A0A5T4LQT4_SALER</name>
<gene>
    <name evidence="1" type="ORF">C1B90_21275</name>
</gene>
<evidence type="ECO:0000313" key="1">
    <source>
        <dbReference type="EMBL" id="EBL7518570.1"/>
    </source>
</evidence>
<dbReference type="AlphaFoldDB" id="A0A5T4LQT4"/>
<dbReference type="EMBL" id="AAGACD010000008">
    <property type="protein sequence ID" value="EBL7518570.1"/>
    <property type="molecule type" value="Genomic_DNA"/>
</dbReference>